<protein>
    <recommendedName>
        <fullName evidence="4">Chromosome segregation ATPase</fullName>
    </recommendedName>
</protein>
<name>A0A2T3KTN7_PHOLD</name>
<sequence length="234" mass="26094">MATNTAKINWKLSLIAGLVAGGALGAGAQYYNNVPDNQACKALQAEHQTLLAELDHEKTLAKQLTEEKTQLMSDSTQKLTELNQQLDTQKKQLVALNQQLETIQKQQAQVKKKQQEQAKKLVVTKKKLDKEVVALKTQTKQQKEVIDKSSQLFEQKAKLQNELAAAQKVTADLKAQSKKSKKACDEFKSGDSWNWVSQKDCDKYNAQQAEVSKAEAKEMKLKQALAELNKKIGA</sequence>
<dbReference type="AlphaFoldDB" id="A0A2T3KTN7"/>
<evidence type="ECO:0000313" key="3">
    <source>
        <dbReference type="Proteomes" id="UP000240530"/>
    </source>
</evidence>
<evidence type="ECO:0000313" key="2">
    <source>
        <dbReference type="EMBL" id="PSV10023.1"/>
    </source>
</evidence>
<feature type="coiled-coil region" evidence="1">
    <location>
        <begin position="204"/>
        <end position="231"/>
    </location>
</feature>
<keyword evidence="1" id="KW-0175">Coiled coil</keyword>
<organism evidence="2 3">
    <name type="scientific">Photobacterium leiognathi subsp. mandapamensis</name>
    <name type="common">Photobacterium mandapamensis</name>
    <dbReference type="NCBI Taxonomy" id="48408"/>
    <lineage>
        <taxon>Bacteria</taxon>
        <taxon>Pseudomonadati</taxon>
        <taxon>Pseudomonadota</taxon>
        <taxon>Gammaproteobacteria</taxon>
        <taxon>Vibrionales</taxon>
        <taxon>Vibrionaceae</taxon>
        <taxon>Photobacterium</taxon>
    </lineage>
</organism>
<evidence type="ECO:0008006" key="4">
    <source>
        <dbReference type="Google" id="ProtNLM"/>
    </source>
</evidence>
<dbReference type="RefSeq" id="WP_107185321.1">
    <property type="nucleotide sequence ID" value="NZ_JAWQGC010000001.1"/>
</dbReference>
<reference evidence="2 3" key="1">
    <citation type="submission" date="2018-03" db="EMBL/GenBank/DDBJ databases">
        <title>Whole genome sequencing of Histamine producing bacteria.</title>
        <authorList>
            <person name="Butler K."/>
        </authorList>
    </citation>
    <scope>NUCLEOTIDE SEQUENCE [LARGE SCALE GENOMIC DNA]</scope>
    <source>
        <strain evidence="2 3">Res.4.1</strain>
    </source>
</reference>
<feature type="coiled-coil region" evidence="1">
    <location>
        <begin position="47"/>
        <end position="176"/>
    </location>
</feature>
<proteinExistence type="predicted"/>
<dbReference type="Proteomes" id="UP000240530">
    <property type="component" value="Unassembled WGS sequence"/>
</dbReference>
<comment type="caution">
    <text evidence="2">The sequence shown here is derived from an EMBL/GenBank/DDBJ whole genome shotgun (WGS) entry which is preliminary data.</text>
</comment>
<accession>A0A2T3KTN7</accession>
<dbReference type="EMBL" id="PYNS01000014">
    <property type="protein sequence ID" value="PSV10023.1"/>
    <property type="molecule type" value="Genomic_DNA"/>
</dbReference>
<evidence type="ECO:0000256" key="1">
    <source>
        <dbReference type="SAM" id="Coils"/>
    </source>
</evidence>
<gene>
    <name evidence="2" type="ORF">C0W93_12780</name>
</gene>